<dbReference type="GO" id="GO:0034605">
    <property type="term" value="P:cellular response to heat"/>
    <property type="evidence" value="ECO:0007669"/>
    <property type="project" value="TreeGrafter"/>
</dbReference>
<dbReference type="PROSITE" id="PS50151">
    <property type="entry name" value="UVR"/>
    <property type="match status" value="1"/>
</dbReference>
<dbReference type="FunFam" id="3.40.50.300:FF:000010">
    <property type="entry name" value="Chaperone clpB 1, putative"/>
    <property type="match status" value="1"/>
</dbReference>
<keyword evidence="2" id="KW-0547">Nucleotide-binding</keyword>
<dbReference type="GO" id="GO:0005737">
    <property type="term" value="C:cytoplasm"/>
    <property type="evidence" value="ECO:0007669"/>
    <property type="project" value="TreeGrafter"/>
</dbReference>
<evidence type="ECO:0000256" key="4">
    <source>
        <dbReference type="ARBA" id="ARBA00023186"/>
    </source>
</evidence>
<dbReference type="InterPro" id="IPR001943">
    <property type="entry name" value="UVR_dom"/>
</dbReference>
<dbReference type="InterPro" id="IPR003593">
    <property type="entry name" value="AAA+_ATPase"/>
</dbReference>
<dbReference type="InterPro" id="IPR041546">
    <property type="entry name" value="ClpA/ClpB_AAA_lid"/>
</dbReference>
<accession>A0A1F4XIM0</accession>
<dbReference type="InterPro" id="IPR027417">
    <property type="entry name" value="P-loop_NTPase"/>
</dbReference>
<dbReference type="Pfam" id="PF10431">
    <property type="entry name" value="ClpB_D2-small"/>
    <property type="match status" value="1"/>
</dbReference>
<proteinExistence type="predicted"/>
<gene>
    <name evidence="8" type="ORF">A2V81_04165</name>
</gene>
<dbReference type="Gene3D" id="1.10.1780.10">
    <property type="entry name" value="Clp, N-terminal domain"/>
    <property type="match status" value="1"/>
</dbReference>
<dbReference type="Pfam" id="PF00004">
    <property type="entry name" value="AAA"/>
    <property type="match status" value="1"/>
</dbReference>
<dbReference type="InterPro" id="IPR018368">
    <property type="entry name" value="ClpA/B_CS1"/>
</dbReference>
<dbReference type="InterPro" id="IPR004176">
    <property type="entry name" value="Clp_R_N"/>
</dbReference>
<evidence type="ECO:0000313" key="9">
    <source>
        <dbReference type="Proteomes" id="UP000177614"/>
    </source>
</evidence>
<keyword evidence="8" id="KW-0645">Protease</keyword>
<dbReference type="GO" id="GO:0008233">
    <property type="term" value="F:peptidase activity"/>
    <property type="evidence" value="ECO:0007669"/>
    <property type="project" value="UniProtKB-KW"/>
</dbReference>
<dbReference type="Gene3D" id="3.40.50.300">
    <property type="entry name" value="P-loop containing nucleotide triphosphate hydrolases"/>
    <property type="match status" value="2"/>
</dbReference>
<dbReference type="SMART" id="SM00382">
    <property type="entry name" value="AAA"/>
    <property type="match status" value="2"/>
</dbReference>
<evidence type="ECO:0000313" key="8">
    <source>
        <dbReference type="EMBL" id="OGC81444.1"/>
    </source>
</evidence>
<dbReference type="Gene3D" id="1.10.8.60">
    <property type="match status" value="2"/>
</dbReference>
<dbReference type="EMBL" id="MEWR01000027">
    <property type="protein sequence ID" value="OGC81444.1"/>
    <property type="molecule type" value="Genomic_DNA"/>
</dbReference>
<reference evidence="8 9" key="1">
    <citation type="journal article" date="2016" name="Nat. Commun.">
        <title>Thousands of microbial genomes shed light on interconnected biogeochemical processes in an aquifer system.</title>
        <authorList>
            <person name="Anantharaman K."/>
            <person name="Brown C.T."/>
            <person name="Hug L.A."/>
            <person name="Sharon I."/>
            <person name="Castelle C.J."/>
            <person name="Probst A.J."/>
            <person name="Thomas B.C."/>
            <person name="Singh A."/>
            <person name="Wilkins M.J."/>
            <person name="Karaoz U."/>
            <person name="Brodie E.L."/>
            <person name="Williams K.H."/>
            <person name="Hubbard S.S."/>
            <person name="Banfield J.F."/>
        </authorList>
    </citation>
    <scope>NUCLEOTIDE SEQUENCE [LARGE SCALE GENOMIC DNA]</scope>
</reference>
<feature type="domain" description="UVR" evidence="6">
    <location>
        <begin position="387"/>
        <end position="422"/>
    </location>
</feature>
<dbReference type="InterPro" id="IPR001270">
    <property type="entry name" value="ClpA/B"/>
</dbReference>
<dbReference type="PRINTS" id="PR00300">
    <property type="entry name" value="CLPPROTEASEA"/>
</dbReference>
<dbReference type="SUPFAM" id="SSF81923">
    <property type="entry name" value="Double Clp-N motif"/>
    <property type="match status" value="1"/>
</dbReference>
<dbReference type="AlphaFoldDB" id="A0A1F4XIM0"/>
<evidence type="ECO:0000256" key="5">
    <source>
        <dbReference type="PROSITE-ProRule" id="PRU01251"/>
    </source>
</evidence>
<evidence type="ECO:0000256" key="3">
    <source>
        <dbReference type="ARBA" id="ARBA00022840"/>
    </source>
</evidence>
<dbReference type="CDD" id="cd19499">
    <property type="entry name" value="RecA-like_ClpB_Hsp104-like"/>
    <property type="match status" value="1"/>
</dbReference>
<dbReference type="GO" id="GO:0016887">
    <property type="term" value="F:ATP hydrolysis activity"/>
    <property type="evidence" value="ECO:0007669"/>
    <property type="project" value="InterPro"/>
</dbReference>
<evidence type="ECO:0000256" key="1">
    <source>
        <dbReference type="ARBA" id="ARBA00022737"/>
    </source>
</evidence>
<dbReference type="InterPro" id="IPR003959">
    <property type="entry name" value="ATPase_AAA_core"/>
</dbReference>
<dbReference type="Proteomes" id="UP000177614">
    <property type="component" value="Unassembled WGS sequence"/>
</dbReference>
<dbReference type="InterPro" id="IPR050130">
    <property type="entry name" value="ClpA_ClpB"/>
</dbReference>
<dbReference type="SMART" id="SM01086">
    <property type="entry name" value="ClpB_D2-small"/>
    <property type="match status" value="1"/>
</dbReference>
<dbReference type="Pfam" id="PF07724">
    <property type="entry name" value="AAA_2"/>
    <property type="match status" value="1"/>
</dbReference>
<dbReference type="Pfam" id="PF02861">
    <property type="entry name" value="Clp_N"/>
    <property type="match status" value="1"/>
</dbReference>
<dbReference type="GO" id="GO:0006508">
    <property type="term" value="P:proteolysis"/>
    <property type="evidence" value="ECO:0007669"/>
    <property type="project" value="UniProtKB-KW"/>
</dbReference>
<evidence type="ECO:0000256" key="2">
    <source>
        <dbReference type="ARBA" id="ARBA00022741"/>
    </source>
</evidence>
<keyword evidence="3 8" id="KW-0067">ATP-binding</keyword>
<dbReference type="STRING" id="1817814.A2V81_04165"/>
<sequence>MKNGLSELAKQIIENATALAFKYGHSTVGTEHLLLALVSQKQTAAASVLESLQVPPTKIREHIERLFREQKNVDEPTGERNDPFDAFFGNFLGNLFTQMQGPNNNTPQAQRGSRAAVVDRSRKNENKDTPALNYFTIDLTAMARSGKKLDPIIGRDKEISRVVSILNRRTKNNPILIGEPGVGKTAIAEGLAQKIVTEDVPDTLLGKRILTLDMAAVVAGTKYRGEFEERIKAIINEAREAGNILLFIDEFHTIIGAGGSEGSMDAANILKPSLSRGEIQVVAATTLDEYRKYIENDAALERRFQSVMIDEPSADDTVQILHGLKKAFEEHHQLEITDESIYAAVHMSKRYIGDRFLPDKAIDLIDEAASQKGVRSHRTTDNLKKLQKKLGTIMAQKEQAVAAQDYEKAASLREKEVTINAEMSKERLAAAPKKPQKEKVTAEDIARVIGLMTGIPVTRLLKSESERLQNLEKALEGQVIGQGEAISAIARAIRRSRVGLASHNRPIGSFIFLGPTGVGKTELVKALAREVFSTEEAVITVDMSEFMERHNVSRLVGSTPGYVGYEEGGQLTEAVRRRPYAVVLFDEIEKAHPDVFHLMLQILEEGRLTDGRGRKVDFRNTIIIMTSNIGAQKLTKEAARIGFSTDDEANEEAKNYEKIKSTVLEELKTHFVPEFLNRIDQTVVFHPLTKVNISAIVKLELQKLQNRLHDHHLMLKFNSKAEDFLVEKGYSKEFGARPMRRAIQEYVEDPLSDGLLNEQVKHHDTINFTIDIGKQKLAFAVKKPRKKIKSDI</sequence>
<dbReference type="Pfam" id="PF17871">
    <property type="entry name" value="AAA_lid_9"/>
    <property type="match status" value="1"/>
</dbReference>
<dbReference type="PROSITE" id="PS51903">
    <property type="entry name" value="CLP_R"/>
    <property type="match status" value="1"/>
</dbReference>
<dbReference type="FunFam" id="3.40.50.300:FF:000025">
    <property type="entry name" value="ATP-dependent Clp protease subunit"/>
    <property type="match status" value="1"/>
</dbReference>
<feature type="domain" description="Clp R" evidence="7">
    <location>
        <begin position="1"/>
        <end position="72"/>
    </location>
</feature>
<dbReference type="PANTHER" id="PTHR11638">
    <property type="entry name" value="ATP-DEPENDENT CLP PROTEASE"/>
    <property type="match status" value="1"/>
</dbReference>
<dbReference type="InterPro" id="IPR036628">
    <property type="entry name" value="Clp_N_dom_sf"/>
</dbReference>
<dbReference type="CDD" id="cd00009">
    <property type="entry name" value="AAA"/>
    <property type="match status" value="1"/>
</dbReference>
<dbReference type="GO" id="GO:0005524">
    <property type="term" value="F:ATP binding"/>
    <property type="evidence" value="ECO:0007669"/>
    <property type="project" value="UniProtKB-KW"/>
</dbReference>
<keyword evidence="8" id="KW-0378">Hydrolase</keyword>
<keyword evidence="4" id="KW-0143">Chaperone</keyword>
<keyword evidence="1 5" id="KW-0677">Repeat</keyword>
<dbReference type="InterPro" id="IPR019489">
    <property type="entry name" value="Clp_ATPase_C"/>
</dbReference>
<comment type="caution">
    <text evidence="8">The sequence shown here is derived from an EMBL/GenBank/DDBJ whole genome shotgun (WGS) entry which is preliminary data.</text>
</comment>
<name>A0A1F4XIM0_9BACT</name>
<organism evidence="8 9">
    <name type="scientific">Candidatus Abawacabacteria bacterium RBG_16_42_10</name>
    <dbReference type="NCBI Taxonomy" id="1817814"/>
    <lineage>
        <taxon>Bacteria</taxon>
        <taxon>Candidatus Abawacaibacteriota</taxon>
    </lineage>
</organism>
<evidence type="ECO:0000259" key="6">
    <source>
        <dbReference type="PROSITE" id="PS50151"/>
    </source>
</evidence>
<protein>
    <submittedName>
        <fullName evidence="8">ATP-dependent Clp protease ATP-binding subunit ClpC</fullName>
    </submittedName>
</protein>
<dbReference type="PANTHER" id="PTHR11638:SF18">
    <property type="entry name" value="HEAT SHOCK PROTEIN 104"/>
    <property type="match status" value="1"/>
</dbReference>
<evidence type="ECO:0000259" key="7">
    <source>
        <dbReference type="PROSITE" id="PS51903"/>
    </source>
</evidence>
<dbReference type="SUPFAM" id="SSF52540">
    <property type="entry name" value="P-loop containing nucleoside triphosphate hydrolases"/>
    <property type="match status" value="2"/>
</dbReference>
<dbReference type="Gene3D" id="4.10.860.10">
    <property type="entry name" value="UVR domain"/>
    <property type="match status" value="1"/>
</dbReference>
<dbReference type="PROSITE" id="PS00870">
    <property type="entry name" value="CLPAB_1"/>
    <property type="match status" value="1"/>
</dbReference>